<keyword evidence="9" id="KW-1185">Reference proteome</keyword>
<dbReference type="InterPro" id="IPR005911">
    <property type="entry name" value="YhcC-like"/>
</dbReference>
<name>A0A379MU27_9BACT</name>
<dbReference type="InterPro" id="IPR032432">
    <property type="entry name" value="Radical_SAM_C"/>
</dbReference>
<organism evidence="8 9">
    <name type="scientific">Rikenella microfusus</name>
    <dbReference type="NCBI Taxonomy" id="28139"/>
    <lineage>
        <taxon>Bacteria</taxon>
        <taxon>Pseudomonadati</taxon>
        <taxon>Bacteroidota</taxon>
        <taxon>Bacteroidia</taxon>
        <taxon>Bacteroidales</taxon>
        <taxon>Rikenellaceae</taxon>
        <taxon>Rikenella</taxon>
    </lineage>
</organism>
<evidence type="ECO:0000256" key="5">
    <source>
        <dbReference type="ARBA" id="ARBA00023004"/>
    </source>
</evidence>
<evidence type="ECO:0000259" key="7">
    <source>
        <dbReference type="PROSITE" id="PS51918"/>
    </source>
</evidence>
<evidence type="ECO:0000256" key="2">
    <source>
        <dbReference type="ARBA" id="ARBA00022485"/>
    </source>
</evidence>
<dbReference type="NCBIfam" id="TIGR01212">
    <property type="entry name" value="TIGR01212 family radical SAM protein"/>
    <property type="match status" value="1"/>
</dbReference>
<protein>
    <submittedName>
        <fullName evidence="8">Coproporphyrinogen III oxidase</fullName>
    </submittedName>
</protein>
<evidence type="ECO:0000256" key="3">
    <source>
        <dbReference type="ARBA" id="ARBA00022691"/>
    </source>
</evidence>
<dbReference type="GO" id="GO:0003824">
    <property type="term" value="F:catalytic activity"/>
    <property type="evidence" value="ECO:0007669"/>
    <property type="project" value="InterPro"/>
</dbReference>
<dbReference type="Gene3D" id="3.80.30.20">
    <property type="entry name" value="tm_1862 like domain"/>
    <property type="match status" value="1"/>
</dbReference>
<dbReference type="Proteomes" id="UP000255233">
    <property type="component" value="Unassembled WGS sequence"/>
</dbReference>
<dbReference type="SFLD" id="SFLDS00029">
    <property type="entry name" value="Radical_SAM"/>
    <property type="match status" value="1"/>
</dbReference>
<sequence>MVPAASSSRLRANGGFHSALFRFMPEIQQTYPWGDCRRFNSYSAYFRRLFGGRVQKVAIDAGFTCPNRDGSVSSGGCTFCNNDAFSPSYSHKGYSVARQIEEGILFHRNRYRKAQKYLAYFQSYSNTYKPLSELRAIYGRAFGHPDIAGIVVGTRPDCVDEAKLDYFAELAAQGRYVMIEYGIESVYDETLRRVNRGHDFATAVRAVEMTRARGLHCGAHFILGLPGETDGMLVEQAGAINALPLDTVKFHQLQIFKGTPMARDYAEHPEDYRFWPLDAYIDLFISLLERLRPELVIERFAGEAPPRYHLTPSPWGLVRNERLLQLLERRLEERDTWQGKRFF</sequence>
<comment type="cofactor">
    <cofactor evidence="1">
        <name>[4Fe-4S] cluster</name>
        <dbReference type="ChEBI" id="CHEBI:49883"/>
    </cofactor>
</comment>
<proteinExistence type="predicted"/>
<gene>
    <name evidence="8" type="ORF">NCTC11190_02265</name>
</gene>
<keyword evidence="6" id="KW-0411">Iron-sulfur</keyword>
<dbReference type="PROSITE" id="PS51918">
    <property type="entry name" value="RADICAL_SAM"/>
    <property type="match status" value="1"/>
</dbReference>
<dbReference type="GO" id="GO:0046872">
    <property type="term" value="F:metal ion binding"/>
    <property type="evidence" value="ECO:0007669"/>
    <property type="project" value="UniProtKB-KW"/>
</dbReference>
<dbReference type="PANTHER" id="PTHR11135">
    <property type="entry name" value="HISTONE ACETYLTRANSFERASE-RELATED"/>
    <property type="match status" value="1"/>
</dbReference>
<evidence type="ECO:0000256" key="1">
    <source>
        <dbReference type="ARBA" id="ARBA00001966"/>
    </source>
</evidence>
<dbReference type="CDD" id="cd01335">
    <property type="entry name" value="Radical_SAM"/>
    <property type="match status" value="1"/>
</dbReference>
<dbReference type="SMART" id="SM00729">
    <property type="entry name" value="Elp3"/>
    <property type="match status" value="1"/>
</dbReference>
<reference evidence="8 9" key="1">
    <citation type="submission" date="2018-06" db="EMBL/GenBank/DDBJ databases">
        <authorList>
            <consortium name="Pathogen Informatics"/>
            <person name="Doyle S."/>
        </authorList>
    </citation>
    <scope>NUCLEOTIDE SEQUENCE [LARGE SCALE GENOMIC DNA]</scope>
    <source>
        <strain evidence="8 9">NCTC11190</strain>
    </source>
</reference>
<dbReference type="InterPro" id="IPR039661">
    <property type="entry name" value="ELP3"/>
</dbReference>
<dbReference type="Pfam" id="PF04055">
    <property type="entry name" value="Radical_SAM"/>
    <property type="match status" value="1"/>
</dbReference>
<dbReference type="InterPro" id="IPR006638">
    <property type="entry name" value="Elp3/MiaA/NifB-like_rSAM"/>
</dbReference>
<keyword evidence="3" id="KW-0949">S-adenosyl-L-methionine</keyword>
<evidence type="ECO:0000313" key="8">
    <source>
        <dbReference type="EMBL" id="SUE35023.1"/>
    </source>
</evidence>
<accession>A0A379MU27</accession>
<dbReference type="PANTHER" id="PTHR11135:SF1">
    <property type="entry name" value="PROTEIN YHCC"/>
    <property type="match status" value="1"/>
</dbReference>
<dbReference type="InterPro" id="IPR007197">
    <property type="entry name" value="rSAM"/>
</dbReference>
<keyword evidence="4" id="KW-0479">Metal-binding</keyword>
<dbReference type="SFLD" id="SFLDG01091">
    <property type="entry name" value="uncharacterized_CHP01210-like"/>
    <property type="match status" value="1"/>
</dbReference>
<feature type="domain" description="Radical SAM core" evidence="7">
    <location>
        <begin position="49"/>
        <end position="294"/>
    </location>
</feature>
<evidence type="ECO:0000256" key="6">
    <source>
        <dbReference type="ARBA" id="ARBA00023014"/>
    </source>
</evidence>
<keyword evidence="2" id="KW-0004">4Fe-4S</keyword>
<dbReference type="Pfam" id="PF16199">
    <property type="entry name" value="Radical_SAM_C"/>
    <property type="match status" value="1"/>
</dbReference>
<dbReference type="AlphaFoldDB" id="A0A379MU27"/>
<dbReference type="GO" id="GO:0051539">
    <property type="term" value="F:4 iron, 4 sulfur cluster binding"/>
    <property type="evidence" value="ECO:0007669"/>
    <property type="project" value="UniProtKB-KW"/>
</dbReference>
<dbReference type="SFLD" id="SFLDG01086">
    <property type="entry name" value="elongater_protein-like"/>
    <property type="match status" value="1"/>
</dbReference>
<dbReference type="SUPFAM" id="SSF102114">
    <property type="entry name" value="Radical SAM enzymes"/>
    <property type="match status" value="1"/>
</dbReference>
<dbReference type="InterPro" id="IPR023404">
    <property type="entry name" value="rSAM_horseshoe"/>
</dbReference>
<evidence type="ECO:0000313" key="9">
    <source>
        <dbReference type="Proteomes" id="UP000255233"/>
    </source>
</evidence>
<evidence type="ECO:0000256" key="4">
    <source>
        <dbReference type="ARBA" id="ARBA00022723"/>
    </source>
</evidence>
<dbReference type="EMBL" id="UGVL01000001">
    <property type="protein sequence ID" value="SUE35023.1"/>
    <property type="molecule type" value="Genomic_DNA"/>
</dbReference>
<keyword evidence="5" id="KW-0408">Iron</keyword>
<dbReference type="STRING" id="880526.GCA_000427365_01555"/>
<dbReference type="InterPro" id="IPR058240">
    <property type="entry name" value="rSAM_sf"/>
</dbReference>